<evidence type="ECO:0000256" key="1">
    <source>
        <dbReference type="ARBA" id="ARBA00004651"/>
    </source>
</evidence>
<dbReference type="OrthoDB" id="1653857at2"/>
<protein>
    <submittedName>
        <fullName evidence="9">Rod shape-determining protein MreD</fullName>
    </submittedName>
</protein>
<dbReference type="NCBIfam" id="TIGR03426">
    <property type="entry name" value="shape_MreD"/>
    <property type="match status" value="1"/>
</dbReference>
<evidence type="ECO:0000256" key="2">
    <source>
        <dbReference type="ARBA" id="ARBA00007776"/>
    </source>
</evidence>
<evidence type="ECO:0000256" key="6">
    <source>
        <dbReference type="ARBA" id="ARBA00022989"/>
    </source>
</evidence>
<keyword evidence="5" id="KW-0133">Cell shape</keyword>
<dbReference type="Pfam" id="PF04093">
    <property type="entry name" value="MreD"/>
    <property type="match status" value="1"/>
</dbReference>
<dbReference type="Proteomes" id="UP000018890">
    <property type="component" value="Unassembled WGS sequence"/>
</dbReference>
<evidence type="ECO:0000313" key="10">
    <source>
        <dbReference type="Proteomes" id="UP000018890"/>
    </source>
</evidence>
<sequence length="174" mass="20288">MSRFYIPTFIFLLLVIEGTWFQLITPSHHDIDVTLVPRFLVVIIVYIGIYFGRHSSLVYGLVFGLIYDIVYTQLLGVYLFGFGFIGYAFAYSYKQIQDSLLFHLLIVTAALSLFEYYQYGLYFLIGISDVHALVFFQERFLPGLLLNLTFAIIIYYPVKKLFSVVEKQANLRER</sequence>
<dbReference type="InterPro" id="IPR007227">
    <property type="entry name" value="Cell_shape_determining_MreD"/>
</dbReference>
<evidence type="ECO:0000256" key="7">
    <source>
        <dbReference type="ARBA" id="ARBA00023136"/>
    </source>
</evidence>
<keyword evidence="10" id="KW-1185">Reference proteome</keyword>
<name>W4Q6Q1_9BACI</name>
<dbReference type="GO" id="GO:0008360">
    <property type="term" value="P:regulation of cell shape"/>
    <property type="evidence" value="ECO:0007669"/>
    <property type="project" value="UniProtKB-KW"/>
</dbReference>
<dbReference type="GO" id="GO:0005886">
    <property type="term" value="C:plasma membrane"/>
    <property type="evidence" value="ECO:0007669"/>
    <property type="project" value="UniProtKB-SubCell"/>
</dbReference>
<comment type="subcellular location">
    <subcellularLocation>
        <location evidence="1">Cell membrane</location>
        <topology evidence="1">Multi-pass membrane protein</topology>
    </subcellularLocation>
</comment>
<comment type="caution">
    <text evidence="9">The sequence shown here is derived from an EMBL/GenBank/DDBJ whole genome shotgun (WGS) entry which is preliminary data.</text>
</comment>
<reference evidence="9" key="1">
    <citation type="journal article" date="2014" name="Genome Announc.">
        <title>Draft Genome Sequences of Three Alkaliphilic Bacillus Strains, Bacillus wakoensis JCM 9140T, Bacillus akibai JCM 9157T, and Bacillus hemicellulosilyticus JCM 9152T.</title>
        <authorList>
            <person name="Yuki M."/>
            <person name="Oshima K."/>
            <person name="Suda W."/>
            <person name="Oshida Y."/>
            <person name="Kitamura K."/>
            <person name="Iida T."/>
            <person name="Hattori M."/>
            <person name="Ohkuma M."/>
        </authorList>
    </citation>
    <scope>NUCLEOTIDE SEQUENCE [LARGE SCALE GENOMIC DNA]</scope>
    <source>
        <strain evidence="9">JCM 9140</strain>
    </source>
</reference>
<feature type="transmembrane region" description="Helical" evidence="8">
    <location>
        <begin position="139"/>
        <end position="158"/>
    </location>
</feature>
<evidence type="ECO:0000256" key="8">
    <source>
        <dbReference type="SAM" id="Phobius"/>
    </source>
</evidence>
<feature type="transmembrane region" description="Helical" evidence="8">
    <location>
        <begin position="100"/>
        <end position="119"/>
    </location>
</feature>
<evidence type="ECO:0000256" key="3">
    <source>
        <dbReference type="ARBA" id="ARBA00022475"/>
    </source>
</evidence>
<feature type="transmembrane region" description="Helical" evidence="8">
    <location>
        <begin position="58"/>
        <end position="88"/>
    </location>
</feature>
<keyword evidence="6 8" id="KW-1133">Transmembrane helix</keyword>
<keyword evidence="4 8" id="KW-0812">Transmembrane</keyword>
<dbReference type="STRING" id="1236970.JCM9140_3833"/>
<evidence type="ECO:0000313" key="9">
    <source>
        <dbReference type="EMBL" id="GAE27677.1"/>
    </source>
</evidence>
<feature type="transmembrane region" description="Helical" evidence="8">
    <location>
        <begin position="35"/>
        <end position="52"/>
    </location>
</feature>
<proteinExistence type="inferred from homology"/>
<gene>
    <name evidence="9" type="ORF">JCM9140_3833</name>
</gene>
<organism evidence="9 10">
    <name type="scientific">Halalkalibacter wakoensis JCM 9140</name>
    <dbReference type="NCBI Taxonomy" id="1236970"/>
    <lineage>
        <taxon>Bacteria</taxon>
        <taxon>Bacillati</taxon>
        <taxon>Bacillota</taxon>
        <taxon>Bacilli</taxon>
        <taxon>Bacillales</taxon>
        <taxon>Bacillaceae</taxon>
        <taxon>Halalkalibacter</taxon>
    </lineage>
</organism>
<dbReference type="EMBL" id="BAUT01000060">
    <property type="protein sequence ID" value="GAE27677.1"/>
    <property type="molecule type" value="Genomic_DNA"/>
</dbReference>
<feature type="transmembrane region" description="Helical" evidence="8">
    <location>
        <begin position="6"/>
        <end position="23"/>
    </location>
</feature>
<comment type="similarity">
    <text evidence="2">Belongs to the MreD family.</text>
</comment>
<keyword evidence="3" id="KW-1003">Cell membrane</keyword>
<dbReference type="RefSeq" id="WP_034749253.1">
    <property type="nucleotide sequence ID" value="NZ_BAUT01000060.1"/>
</dbReference>
<keyword evidence="7 8" id="KW-0472">Membrane</keyword>
<dbReference type="AlphaFoldDB" id="W4Q6Q1"/>
<accession>W4Q6Q1</accession>
<evidence type="ECO:0000256" key="5">
    <source>
        <dbReference type="ARBA" id="ARBA00022960"/>
    </source>
</evidence>
<evidence type="ECO:0000256" key="4">
    <source>
        <dbReference type="ARBA" id="ARBA00022692"/>
    </source>
</evidence>